<accession>A0ABV2AUF5</accession>
<comment type="caution">
    <text evidence="3">The sequence shown here is derived from an EMBL/GenBank/DDBJ whole genome shotgun (WGS) entry which is preliminary data.</text>
</comment>
<sequence>MILDTDSSGFEHIPDNTIKSICKDAATLYGLIHARFILTGLGLEAMHEKLNEGEFGKCPRVYCRKALLPVGLYDEFGLESVKMFCIGCNDVYQPPEGMERVDGAYFGTTFAHLFYLAFPELVPKDKKVKLYEPKVFGFRLHSTAHERSIECKKTGRSVW</sequence>
<proteinExistence type="inferred from homology"/>
<evidence type="ECO:0000313" key="4">
    <source>
        <dbReference type="Proteomes" id="UP001439008"/>
    </source>
</evidence>
<dbReference type="PANTHER" id="PTHR11740">
    <property type="entry name" value="CASEIN KINASE II SUBUNIT BETA"/>
    <property type="match status" value="1"/>
</dbReference>
<dbReference type="PANTHER" id="PTHR11740:SF0">
    <property type="entry name" value="CASEIN KINASE II SUBUNIT BETA"/>
    <property type="match status" value="1"/>
</dbReference>
<evidence type="ECO:0000256" key="1">
    <source>
        <dbReference type="ARBA" id="ARBA00006941"/>
    </source>
</evidence>
<protein>
    <recommendedName>
        <fullName evidence="2">Casein kinase II subunit beta</fullName>
        <shortName evidence="2">CK II beta</shortName>
    </recommendedName>
</protein>
<comment type="subunit">
    <text evidence="2">Tetramer of two alpha and two beta subunits.</text>
</comment>
<dbReference type="Pfam" id="PF01214">
    <property type="entry name" value="CK_II_beta"/>
    <property type="match status" value="1"/>
</dbReference>
<dbReference type="Proteomes" id="UP001439008">
    <property type="component" value="Unassembled WGS sequence"/>
</dbReference>
<dbReference type="InterPro" id="IPR035991">
    <property type="entry name" value="Casein_kinase_II_beta-like"/>
</dbReference>
<dbReference type="Gene3D" id="1.10.1820.10">
    <property type="entry name" value="protein kinase ck2 holoenzyme, chain C, domain 1"/>
    <property type="match status" value="1"/>
</dbReference>
<dbReference type="PRINTS" id="PR00472">
    <property type="entry name" value="CASNKINASEII"/>
</dbReference>
<evidence type="ECO:0000256" key="2">
    <source>
        <dbReference type="RuleBase" id="RU361268"/>
    </source>
</evidence>
<dbReference type="EMBL" id="JBDODL010004422">
    <property type="protein sequence ID" value="MES1923033.1"/>
    <property type="molecule type" value="Genomic_DNA"/>
</dbReference>
<dbReference type="SMART" id="SM01085">
    <property type="entry name" value="CK_II_beta"/>
    <property type="match status" value="1"/>
</dbReference>
<name>A0ABV2AUF5_9EUKA</name>
<organism evidence="3 4">
    <name type="scientific">Bonamia ostreae</name>
    <dbReference type="NCBI Taxonomy" id="126728"/>
    <lineage>
        <taxon>Eukaryota</taxon>
        <taxon>Sar</taxon>
        <taxon>Rhizaria</taxon>
        <taxon>Endomyxa</taxon>
        <taxon>Ascetosporea</taxon>
        <taxon>Haplosporida</taxon>
        <taxon>Bonamia</taxon>
    </lineage>
</organism>
<dbReference type="Gene3D" id="2.20.25.20">
    <property type="match status" value="1"/>
</dbReference>
<gene>
    <name evidence="3" type="ORF">MHBO_004567</name>
</gene>
<keyword evidence="4" id="KW-1185">Reference proteome</keyword>
<dbReference type="InterPro" id="IPR000704">
    <property type="entry name" value="Casein_kinase_II_reg-sub"/>
</dbReference>
<comment type="similarity">
    <text evidence="1 2">Belongs to the casein kinase 2 subunit beta family.</text>
</comment>
<reference evidence="3 4" key="1">
    <citation type="journal article" date="2024" name="BMC Biol.">
        <title>Comparative genomics of Ascetosporea gives new insight into the evolutionary basis for animal parasitism in Rhizaria.</title>
        <authorList>
            <person name="Hiltunen Thoren M."/>
            <person name="Onut-Brannstrom I."/>
            <person name="Alfjorden A."/>
            <person name="Peckova H."/>
            <person name="Swords F."/>
            <person name="Hooper C."/>
            <person name="Holzer A.S."/>
            <person name="Bass D."/>
            <person name="Burki F."/>
        </authorList>
    </citation>
    <scope>NUCLEOTIDE SEQUENCE [LARGE SCALE GENOMIC DNA]</scope>
    <source>
        <strain evidence="3">20-A016</strain>
    </source>
</reference>
<dbReference type="InterPro" id="IPR016149">
    <property type="entry name" value="Casein_kin_II_reg-sub_N"/>
</dbReference>
<evidence type="ECO:0000313" key="3">
    <source>
        <dbReference type="EMBL" id="MES1923033.1"/>
    </source>
</evidence>
<dbReference type="SUPFAM" id="SSF57798">
    <property type="entry name" value="Casein kinase II beta subunit"/>
    <property type="match status" value="1"/>
</dbReference>